<protein>
    <submittedName>
        <fullName evidence="1">Uncharacterized protein</fullName>
    </submittedName>
</protein>
<dbReference type="Proteomes" id="UP001523262">
    <property type="component" value="Unassembled WGS sequence"/>
</dbReference>
<accession>A0ABT0WEB6</accession>
<sequence>MYHGYRYVLKERGCKVIIITTFTSTVYFQHVLKDDIRDFLLNDSPSEELAVSSIRSVVDGKLMYCKLAVLLATNAIW</sequence>
<gene>
    <name evidence="1" type="ORF">NDK43_22800</name>
</gene>
<evidence type="ECO:0000313" key="2">
    <source>
        <dbReference type="Proteomes" id="UP001523262"/>
    </source>
</evidence>
<organism evidence="1 2">
    <name type="scientific">Neobacillus pocheonensis</name>
    <dbReference type="NCBI Taxonomy" id="363869"/>
    <lineage>
        <taxon>Bacteria</taxon>
        <taxon>Bacillati</taxon>
        <taxon>Bacillota</taxon>
        <taxon>Bacilli</taxon>
        <taxon>Bacillales</taxon>
        <taxon>Bacillaceae</taxon>
        <taxon>Neobacillus</taxon>
    </lineage>
</organism>
<comment type="caution">
    <text evidence="1">The sequence shown here is derived from an EMBL/GenBank/DDBJ whole genome shotgun (WGS) entry which is preliminary data.</text>
</comment>
<keyword evidence="2" id="KW-1185">Reference proteome</keyword>
<reference evidence="1 2" key="1">
    <citation type="submission" date="2022-06" db="EMBL/GenBank/DDBJ databases">
        <authorList>
            <person name="Jeon C.O."/>
        </authorList>
    </citation>
    <scope>NUCLEOTIDE SEQUENCE [LARGE SCALE GENOMIC DNA]</scope>
    <source>
        <strain evidence="1 2">KCTC 13943</strain>
    </source>
</reference>
<dbReference type="EMBL" id="JAMQCR010000002">
    <property type="protein sequence ID" value="MCM2534659.1"/>
    <property type="molecule type" value="Genomic_DNA"/>
</dbReference>
<proteinExistence type="predicted"/>
<evidence type="ECO:0000313" key="1">
    <source>
        <dbReference type="EMBL" id="MCM2534659.1"/>
    </source>
</evidence>
<name>A0ABT0WEB6_9BACI</name>